<dbReference type="InterPro" id="IPR009057">
    <property type="entry name" value="Homeodomain-like_sf"/>
</dbReference>
<dbReference type="Proteomes" id="UP000477782">
    <property type="component" value="Unassembled WGS sequence"/>
</dbReference>
<dbReference type="GO" id="GO:0003700">
    <property type="term" value="F:DNA-binding transcription factor activity"/>
    <property type="evidence" value="ECO:0007669"/>
    <property type="project" value="InterPro"/>
</dbReference>
<evidence type="ECO:0000256" key="2">
    <source>
        <dbReference type="ARBA" id="ARBA00023125"/>
    </source>
</evidence>
<dbReference type="AlphaFoldDB" id="A0A6M0QTY7"/>
<keyword evidence="3" id="KW-0804">Transcription</keyword>
<feature type="domain" description="HTH araC/xylS-type" evidence="4">
    <location>
        <begin position="234"/>
        <end position="332"/>
    </location>
</feature>
<dbReference type="Gene3D" id="1.10.10.60">
    <property type="entry name" value="Homeodomain-like"/>
    <property type="match status" value="1"/>
</dbReference>
<comment type="caution">
    <text evidence="5">The sequence shown here is derived from an EMBL/GenBank/DDBJ whole genome shotgun (WGS) entry which is preliminary data.</text>
</comment>
<dbReference type="SUPFAM" id="SSF46689">
    <property type="entry name" value="Homeodomain-like"/>
    <property type="match status" value="2"/>
</dbReference>
<dbReference type="GO" id="GO:0043565">
    <property type="term" value="F:sequence-specific DNA binding"/>
    <property type="evidence" value="ECO:0007669"/>
    <property type="project" value="InterPro"/>
</dbReference>
<evidence type="ECO:0000256" key="3">
    <source>
        <dbReference type="ARBA" id="ARBA00023163"/>
    </source>
</evidence>
<evidence type="ECO:0000256" key="1">
    <source>
        <dbReference type="ARBA" id="ARBA00023015"/>
    </source>
</evidence>
<dbReference type="CDD" id="cd03136">
    <property type="entry name" value="GATase1_AraC_ArgR_like"/>
    <property type="match status" value="1"/>
</dbReference>
<dbReference type="EMBL" id="JAAIVJ010000003">
    <property type="protein sequence ID" value="NEY90294.1"/>
    <property type="molecule type" value="Genomic_DNA"/>
</dbReference>
<dbReference type="PROSITE" id="PS01124">
    <property type="entry name" value="HTH_ARAC_FAMILY_2"/>
    <property type="match status" value="1"/>
</dbReference>
<dbReference type="Pfam" id="PF01965">
    <property type="entry name" value="DJ-1_PfpI"/>
    <property type="match status" value="1"/>
</dbReference>
<evidence type="ECO:0000313" key="6">
    <source>
        <dbReference type="Proteomes" id="UP000477782"/>
    </source>
</evidence>
<proteinExistence type="predicted"/>
<dbReference type="InterPro" id="IPR018060">
    <property type="entry name" value="HTH_AraC"/>
</dbReference>
<evidence type="ECO:0000259" key="4">
    <source>
        <dbReference type="PROSITE" id="PS01124"/>
    </source>
</evidence>
<evidence type="ECO:0000313" key="5">
    <source>
        <dbReference type="EMBL" id="NEY90294.1"/>
    </source>
</evidence>
<name>A0A6M0QTY7_9RHOB</name>
<gene>
    <name evidence="5" type="ORF">G4Z14_08275</name>
</gene>
<dbReference type="Pfam" id="PF12833">
    <property type="entry name" value="HTH_18"/>
    <property type="match status" value="1"/>
</dbReference>
<dbReference type="InterPro" id="IPR029062">
    <property type="entry name" value="Class_I_gatase-like"/>
</dbReference>
<reference evidence="5 6" key="1">
    <citation type="submission" date="2020-02" db="EMBL/GenBank/DDBJ databases">
        <authorList>
            <person name="Chen W.-M."/>
        </authorList>
    </citation>
    <scope>NUCLEOTIDE SEQUENCE [LARGE SCALE GENOMIC DNA]</scope>
    <source>
        <strain evidence="5 6">KMS-5</strain>
    </source>
</reference>
<keyword evidence="2" id="KW-0238">DNA-binding</keyword>
<dbReference type="SUPFAM" id="SSF52317">
    <property type="entry name" value="Class I glutamine amidotransferase-like"/>
    <property type="match status" value="1"/>
</dbReference>
<dbReference type="InterPro" id="IPR020449">
    <property type="entry name" value="Tscrpt_reg_AraC-type_HTH"/>
</dbReference>
<dbReference type="InterPro" id="IPR002818">
    <property type="entry name" value="DJ-1/PfpI"/>
</dbReference>
<dbReference type="PRINTS" id="PR00032">
    <property type="entry name" value="HTHARAC"/>
</dbReference>
<sequence length="334" mass="36553">MERSSAAKATGKAASKTGAPVTTHFVFFLLKEFSHLAFSCALEPLRIANLVAGKPLYSWSLASEDGQTATCSNGSVTLVQAGMEPVRHADRLFVISGINMQANTTPQILTYLRRERAAGTPLGAICSGAYLLAKAGFLDGVETAVHWAYHDLFLEEFPEVRLVRNVFVAREKIITASGGTAAADLMLHLIGRQHGNDLATEVADQMVYNAVREGSAAQRVSLQSRHGMRNAHLMRAIAIMEANIEEPLSPSLIAEELGISTRQLERLFGRFLNSTPKHYYMEMRLNRARNLLVQSEQSVTEIAMACGFRSTSHFSKVYRGHFGKSPVGQRSTLG</sequence>
<organism evidence="5 6">
    <name type="scientific">Tabrizicola oligotrophica</name>
    <dbReference type="NCBI Taxonomy" id="2710650"/>
    <lineage>
        <taxon>Bacteria</taxon>
        <taxon>Pseudomonadati</taxon>
        <taxon>Pseudomonadota</taxon>
        <taxon>Alphaproteobacteria</taxon>
        <taxon>Rhodobacterales</taxon>
        <taxon>Paracoccaceae</taxon>
        <taxon>Tabrizicola</taxon>
    </lineage>
</organism>
<dbReference type="RefSeq" id="WP_164624579.1">
    <property type="nucleotide sequence ID" value="NZ_JAAIVJ010000003.1"/>
</dbReference>
<dbReference type="SMART" id="SM00342">
    <property type="entry name" value="HTH_ARAC"/>
    <property type="match status" value="1"/>
</dbReference>
<accession>A0A6M0QTY7</accession>
<keyword evidence="6" id="KW-1185">Reference proteome</keyword>
<protein>
    <submittedName>
        <fullName evidence="5">GlxA family transcriptional regulator</fullName>
    </submittedName>
</protein>
<dbReference type="Gene3D" id="3.40.50.880">
    <property type="match status" value="1"/>
</dbReference>
<dbReference type="PANTHER" id="PTHR43130:SF3">
    <property type="entry name" value="HTH-TYPE TRANSCRIPTIONAL REGULATOR RV1931C"/>
    <property type="match status" value="1"/>
</dbReference>
<keyword evidence="1" id="KW-0805">Transcription regulation</keyword>
<dbReference type="PANTHER" id="PTHR43130">
    <property type="entry name" value="ARAC-FAMILY TRANSCRIPTIONAL REGULATOR"/>
    <property type="match status" value="1"/>
</dbReference>
<dbReference type="InterPro" id="IPR052158">
    <property type="entry name" value="INH-QAR"/>
</dbReference>